<gene>
    <name evidence="2" type="ORF">GCM10023215_47220</name>
</gene>
<keyword evidence="3" id="KW-1185">Reference proteome</keyword>
<comment type="caution">
    <text evidence="2">The sequence shown here is derived from an EMBL/GenBank/DDBJ whole genome shotgun (WGS) entry which is preliminary data.</text>
</comment>
<proteinExistence type="predicted"/>
<feature type="compositionally biased region" description="Polar residues" evidence="1">
    <location>
        <begin position="14"/>
        <end position="24"/>
    </location>
</feature>
<evidence type="ECO:0000313" key="2">
    <source>
        <dbReference type="EMBL" id="GAA4702504.1"/>
    </source>
</evidence>
<accession>A0ABP8X8B2</accession>
<sequence length="132" mass="14038">MPAIDNLRQRGTAAKQSLGTARQSATGLATRARTTLPSAAKALPGQAKHHAQHLPSTVGDKLSAVKHLPFLLARGLNLVSAQLLKLDTRIQERDKRKQQERAAAATAAEQETTTPVGEAVSPTTTANREDES</sequence>
<dbReference type="EMBL" id="BAABIC010000017">
    <property type="protein sequence ID" value="GAA4702504.1"/>
    <property type="molecule type" value="Genomic_DNA"/>
</dbReference>
<protein>
    <submittedName>
        <fullName evidence="2">Uncharacterized protein</fullName>
    </submittedName>
</protein>
<feature type="compositionally biased region" description="Low complexity" evidence="1">
    <location>
        <begin position="25"/>
        <end position="36"/>
    </location>
</feature>
<dbReference type="Proteomes" id="UP001500325">
    <property type="component" value="Unassembled WGS sequence"/>
</dbReference>
<reference evidence="3" key="1">
    <citation type="journal article" date="2019" name="Int. J. Syst. Evol. Microbiol.">
        <title>The Global Catalogue of Microorganisms (GCM) 10K type strain sequencing project: providing services to taxonomists for standard genome sequencing and annotation.</title>
        <authorList>
            <consortium name="The Broad Institute Genomics Platform"/>
            <consortium name="The Broad Institute Genome Sequencing Center for Infectious Disease"/>
            <person name="Wu L."/>
            <person name="Ma J."/>
        </authorList>
    </citation>
    <scope>NUCLEOTIDE SEQUENCE [LARGE SCALE GENOMIC DNA]</scope>
    <source>
        <strain evidence="3">JCM 18055</strain>
    </source>
</reference>
<evidence type="ECO:0000313" key="3">
    <source>
        <dbReference type="Proteomes" id="UP001500325"/>
    </source>
</evidence>
<name>A0ABP8X8B2_9PSEU</name>
<evidence type="ECO:0000256" key="1">
    <source>
        <dbReference type="SAM" id="MobiDB-lite"/>
    </source>
</evidence>
<organism evidence="2 3">
    <name type="scientific">Pseudonocardia yuanmonensis</name>
    <dbReference type="NCBI Taxonomy" id="1095914"/>
    <lineage>
        <taxon>Bacteria</taxon>
        <taxon>Bacillati</taxon>
        <taxon>Actinomycetota</taxon>
        <taxon>Actinomycetes</taxon>
        <taxon>Pseudonocardiales</taxon>
        <taxon>Pseudonocardiaceae</taxon>
        <taxon>Pseudonocardia</taxon>
    </lineage>
</organism>
<feature type="region of interest" description="Disordered" evidence="1">
    <location>
        <begin position="1"/>
        <end position="55"/>
    </location>
</feature>
<dbReference type="RefSeq" id="WP_345382912.1">
    <property type="nucleotide sequence ID" value="NZ_BAABIC010000017.1"/>
</dbReference>
<feature type="compositionally biased region" description="Low complexity" evidence="1">
    <location>
        <begin position="101"/>
        <end position="114"/>
    </location>
</feature>
<feature type="region of interest" description="Disordered" evidence="1">
    <location>
        <begin position="92"/>
        <end position="132"/>
    </location>
</feature>